<comment type="subcellular location">
    <subcellularLocation>
        <location evidence="1">Cytoplasm</location>
    </subcellularLocation>
</comment>
<comment type="caution">
    <text evidence="9">The sequence shown here is derived from an EMBL/GenBank/DDBJ whole genome shotgun (WGS) entry which is preliminary data.</text>
</comment>
<gene>
    <name evidence="9" type="ORF">N7493_010425</name>
</gene>
<dbReference type="FunFam" id="2.130.10.10:FF:000236">
    <property type="entry name" value="Polyubiquitin binding protein (Doa1/Ufd3)"/>
    <property type="match status" value="1"/>
</dbReference>
<dbReference type="Gene3D" id="2.130.10.10">
    <property type="entry name" value="YVTN repeat-like/Quinoprotein amine dehydrogenase"/>
    <property type="match status" value="1"/>
</dbReference>
<feature type="domain" description="PFU" evidence="7">
    <location>
        <begin position="371"/>
        <end position="467"/>
    </location>
</feature>
<dbReference type="PROSITE" id="PS51396">
    <property type="entry name" value="PUL"/>
    <property type="match status" value="1"/>
</dbReference>
<evidence type="ECO:0000256" key="4">
    <source>
        <dbReference type="ARBA" id="ARBA00022737"/>
    </source>
</evidence>
<keyword evidence="10" id="KW-1185">Reference proteome</keyword>
<feature type="repeat" description="WD" evidence="5">
    <location>
        <begin position="105"/>
        <end position="138"/>
    </location>
</feature>
<sequence>MPDFKISASLEGHGDDVRAVAFPNPNVILSASRDATVRLWKLVSSPPPAYDYTITAHGSAFINTLAYLPPSPAYPEGLILSGGQDTIIEARQPSKGAADNADAMLLGHGHNVCALDVSPDGQWVVSGSWDSTARLWKVGKWEADFVLNGHEASVWAVLAYDKDTIITGCADQMIRVFNTSGTLLGSVRNSNDVVRGLCKVPASNPTGAQFATASNDGIIRLFTLQGDLVASLHGHESFVYSLAALPTGELVSAGEDRTVRVWNGTQCVQTITHPAISVWSVAACQETGDIVTGASDRVTRVFSRSPERQAAPEVIQQFDDAVKGSSIPAEQVGKVNKEKLPGPEFLQQKSGTKEGQVQMILQGDGSITAHTWSSATQEWIAVGTVVDSAGSSGRKTEYHGHDYDYVFDVDIEDGKPPLKLPYNVSQNPYEAATKFIQDNELPISYLDQVANFIIQNTQGATIGQSSELAAEGADPWGSDRRYRPGDSAAAENAENAPPPAPEPRPQVLPQKTYLSIRSANLKVIAKKVQELNEKVLSEVGKDVALDPTELEAVVALSKELESSQKLADSPVLETGVPLIYKIATTWPVANRLPGLDLLRLLAAAAPYTASTEFNGEDLVSGIISSGVFDSPLNVNNAMLTIRMLANLFETDAGRALANNKFDQIAAGVKSALVNSGQSPNRNITIAITTLYINFAVYVTSEGREQAPESSERGFALLEELTKIVSGEKDSEAVYRGLVALGTLVKALGEEVKSAAKEIYEINTVLTRVSGSASGKEPRVKGIVEEIRQAL</sequence>
<dbReference type="SUPFAM" id="SSF50978">
    <property type="entry name" value="WD40 repeat-like"/>
    <property type="match status" value="1"/>
</dbReference>
<reference evidence="9" key="1">
    <citation type="journal article" date="2023" name="IMA Fungus">
        <title>Comparative genomic study of the Penicillium genus elucidates a diverse pangenome and 15 lateral gene transfer events.</title>
        <authorList>
            <person name="Petersen C."/>
            <person name="Sorensen T."/>
            <person name="Nielsen M.R."/>
            <person name="Sondergaard T.E."/>
            <person name="Sorensen J.L."/>
            <person name="Fitzpatrick D.A."/>
            <person name="Frisvad J.C."/>
            <person name="Nielsen K.L."/>
        </authorList>
    </citation>
    <scope>NUCLEOTIDE SEQUENCE</scope>
    <source>
        <strain evidence="9">IBT 17514</strain>
    </source>
</reference>
<reference evidence="9" key="2">
    <citation type="submission" date="2023-01" db="EMBL/GenBank/DDBJ databases">
        <authorList>
            <person name="Petersen C."/>
        </authorList>
    </citation>
    <scope>NUCLEOTIDE SEQUENCE</scope>
    <source>
        <strain evidence="9">IBT 17514</strain>
    </source>
</reference>
<protein>
    <recommendedName>
        <fullName evidence="11">Polyubiquitin binding protein</fullName>
    </recommendedName>
</protein>
<dbReference type="InterPro" id="IPR011989">
    <property type="entry name" value="ARM-like"/>
</dbReference>
<dbReference type="PROSITE" id="PS50294">
    <property type="entry name" value="WD_REPEATS_REGION"/>
    <property type="match status" value="3"/>
</dbReference>
<dbReference type="GO" id="GO:0005634">
    <property type="term" value="C:nucleus"/>
    <property type="evidence" value="ECO:0007669"/>
    <property type="project" value="TreeGrafter"/>
</dbReference>
<dbReference type="InterPro" id="IPR015943">
    <property type="entry name" value="WD40/YVTN_repeat-like_dom_sf"/>
</dbReference>
<dbReference type="InterPro" id="IPR036322">
    <property type="entry name" value="WD40_repeat_dom_sf"/>
</dbReference>
<dbReference type="Gene3D" id="1.25.10.10">
    <property type="entry name" value="Leucine-rich Repeat Variant"/>
    <property type="match status" value="1"/>
</dbReference>
<dbReference type="InterPro" id="IPR038122">
    <property type="entry name" value="PFU_sf"/>
</dbReference>
<dbReference type="InterPro" id="IPR020472">
    <property type="entry name" value="WD40_PAC1"/>
</dbReference>
<dbReference type="FunFam" id="1.25.10.10:FF:000377">
    <property type="entry name" value="Polyubiquitin binding protein (Doa1/Ufd3)"/>
    <property type="match status" value="1"/>
</dbReference>
<keyword evidence="4" id="KW-0677">Repeat</keyword>
<dbReference type="EMBL" id="JAQJAN010000019">
    <property type="protein sequence ID" value="KAJ5709091.1"/>
    <property type="molecule type" value="Genomic_DNA"/>
</dbReference>
<evidence type="ECO:0000256" key="2">
    <source>
        <dbReference type="ARBA" id="ARBA00022490"/>
    </source>
</evidence>
<dbReference type="PANTHER" id="PTHR19849:SF0">
    <property type="entry name" value="PHOSPHOLIPASE A-2-ACTIVATING PROTEIN"/>
    <property type="match status" value="1"/>
</dbReference>
<keyword evidence="2" id="KW-0963">Cytoplasm</keyword>
<dbReference type="Gene3D" id="3.10.20.870">
    <property type="entry name" value="PFU (PLAA family ubiquitin binding), C-terminal domain"/>
    <property type="match status" value="1"/>
</dbReference>
<dbReference type="Pfam" id="PF09070">
    <property type="entry name" value="PFU"/>
    <property type="match status" value="1"/>
</dbReference>
<dbReference type="GO" id="GO:0005737">
    <property type="term" value="C:cytoplasm"/>
    <property type="evidence" value="ECO:0007669"/>
    <property type="project" value="UniProtKB-SubCell"/>
</dbReference>
<proteinExistence type="predicted"/>
<dbReference type="PROSITE" id="PS51394">
    <property type="entry name" value="PFU"/>
    <property type="match status" value="1"/>
</dbReference>
<dbReference type="SMART" id="SM00320">
    <property type="entry name" value="WD40"/>
    <property type="match status" value="6"/>
</dbReference>
<evidence type="ECO:0008006" key="11">
    <source>
        <dbReference type="Google" id="ProtNLM"/>
    </source>
</evidence>
<evidence type="ECO:0000259" key="7">
    <source>
        <dbReference type="PROSITE" id="PS51394"/>
    </source>
</evidence>
<dbReference type="GO" id="GO:0043161">
    <property type="term" value="P:proteasome-mediated ubiquitin-dependent protein catabolic process"/>
    <property type="evidence" value="ECO:0007669"/>
    <property type="project" value="TreeGrafter"/>
</dbReference>
<dbReference type="Proteomes" id="UP001215712">
    <property type="component" value="Unassembled WGS sequence"/>
</dbReference>
<evidence type="ECO:0000313" key="9">
    <source>
        <dbReference type="EMBL" id="KAJ5709091.1"/>
    </source>
</evidence>
<dbReference type="Pfam" id="PF08324">
    <property type="entry name" value="PUL"/>
    <property type="match status" value="1"/>
</dbReference>
<evidence type="ECO:0000313" key="10">
    <source>
        <dbReference type="Proteomes" id="UP001215712"/>
    </source>
</evidence>
<name>A0AAD6HCQ7_9EURO</name>
<dbReference type="InterPro" id="IPR013535">
    <property type="entry name" value="PUL_dom"/>
</dbReference>
<feature type="region of interest" description="Disordered" evidence="6">
    <location>
        <begin position="463"/>
        <end position="507"/>
    </location>
</feature>
<evidence type="ECO:0000256" key="1">
    <source>
        <dbReference type="ARBA" id="ARBA00004496"/>
    </source>
</evidence>
<feature type="compositionally biased region" description="Pro residues" evidence="6">
    <location>
        <begin position="496"/>
        <end position="506"/>
    </location>
</feature>
<evidence type="ECO:0000256" key="3">
    <source>
        <dbReference type="ARBA" id="ARBA00022574"/>
    </source>
</evidence>
<dbReference type="PRINTS" id="PR00320">
    <property type="entry name" value="GPROTEINBRPT"/>
</dbReference>
<evidence type="ECO:0000256" key="6">
    <source>
        <dbReference type="SAM" id="MobiDB-lite"/>
    </source>
</evidence>
<dbReference type="PROSITE" id="PS50082">
    <property type="entry name" value="WD_REPEATS_2"/>
    <property type="match status" value="3"/>
</dbReference>
<dbReference type="InterPro" id="IPR015155">
    <property type="entry name" value="PFU"/>
</dbReference>
<organism evidence="9 10">
    <name type="scientific">Penicillium malachiteum</name>
    <dbReference type="NCBI Taxonomy" id="1324776"/>
    <lineage>
        <taxon>Eukaryota</taxon>
        <taxon>Fungi</taxon>
        <taxon>Dikarya</taxon>
        <taxon>Ascomycota</taxon>
        <taxon>Pezizomycotina</taxon>
        <taxon>Eurotiomycetes</taxon>
        <taxon>Eurotiomycetidae</taxon>
        <taxon>Eurotiales</taxon>
        <taxon>Aspergillaceae</taxon>
        <taxon>Penicillium</taxon>
    </lineage>
</organism>
<feature type="repeat" description="WD" evidence="5">
    <location>
        <begin position="10"/>
        <end position="42"/>
    </location>
</feature>
<accession>A0AAD6HCQ7</accession>
<keyword evidence="3 5" id="KW-0853">WD repeat</keyword>
<feature type="domain" description="PUL" evidence="8">
    <location>
        <begin position="506"/>
        <end position="789"/>
    </location>
</feature>
<dbReference type="CDD" id="cd00200">
    <property type="entry name" value="WD40"/>
    <property type="match status" value="1"/>
</dbReference>
<dbReference type="InterPro" id="IPR001680">
    <property type="entry name" value="WD40_rpt"/>
</dbReference>
<dbReference type="Pfam" id="PF00400">
    <property type="entry name" value="WD40"/>
    <property type="match status" value="4"/>
</dbReference>
<dbReference type="GO" id="GO:0043130">
    <property type="term" value="F:ubiquitin binding"/>
    <property type="evidence" value="ECO:0007669"/>
    <property type="project" value="TreeGrafter"/>
</dbReference>
<dbReference type="GO" id="GO:0010992">
    <property type="term" value="P:ubiquitin recycling"/>
    <property type="evidence" value="ECO:0007669"/>
    <property type="project" value="TreeGrafter"/>
</dbReference>
<evidence type="ECO:0000259" key="8">
    <source>
        <dbReference type="PROSITE" id="PS51396"/>
    </source>
</evidence>
<dbReference type="AlphaFoldDB" id="A0AAD6HCQ7"/>
<dbReference type="FunFam" id="3.10.20.870:FF:000003">
    <property type="entry name" value="Polyubiquitin binding (Doa1 Ufd3) protein"/>
    <property type="match status" value="1"/>
</dbReference>
<dbReference type="PANTHER" id="PTHR19849">
    <property type="entry name" value="PHOSPHOLIPASE A-2-ACTIVATING PROTEIN"/>
    <property type="match status" value="1"/>
</dbReference>
<evidence type="ECO:0000256" key="5">
    <source>
        <dbReference type="PROSITE-ProRule" id="PRU00221"/>
    </source>
</evidence>
<feature type="repeat" description="WD" evidence="5">
    <location>
        <begin position="232"/>
        <end position="263"/>
    </location>
</feature>